<sequence length="363" mass="37685">MGHTVREIADSIGARAEGDLDLVIRRASEPASAGPDDLAMASTPKYAGMLSQGQARVAMLWPGADWQSLGLRAAILPERPRFAMSGLTRMLDPGQGFAAGIHPSAVIDDSAELGEGVSVGPLAVISAGARIGANSVIGPQCFIGMDAVLGPDCFLREMVSIGARVQIGARFIAQPGARIGGDGFSFVTPEAGAVEHARKTLGDQGTARPQSWARIHSLGAVTIGDDVEIGMNTTVDSGTIRDTRIGNGTKLDCQIQIGHNVVVGNDTLICAQVGIAGSSVIGNNVVLGGQSGISDNIFVGDRVILGAGTKALSNVPAGRTMLGYPATQMENQLEIYKALRRLPRLLREVASLRKVVSKSDGDD</sequence>
<keyword evidence="4" id="KW-0443">Lipid metabolism</keyword>
<dbReference type="GO" id="GO:0016020">
    <property type="term" value="C:membrane"/>
    <property type="evidence" value="ECO:0007669"/>
    <property type="project" value="GOC"/>
</dbReference>
<dbReference type="Gene3D" id="2.160.10.10">
    <property type="entry name" value="Hexapeptide repeat proteins"/>
    <property type="match status" value="1"/>
</dbReference>
<dbReference type="Pfam" id="PF00132">
    <property type="entry name" value="Hexapep"/>
    <property type="match status" value="1"/>
</dbReference>
<reference evidence="6 7" key="1">
    <citation type="submission" date="2016-11" db="EMBL/GenBank/DDBJ databases">
        <title>Complete genome sequence of Sulfitobacter sp. AM1-D1, a toxic bacteria associated with marine dinoflagellate Alexandrium minutum in East China Sea.</title>
        <authorList>
            <person name="Yang Q."/>
            <person name="Zhang X."/>
            <person name="Tian X."/>
        </authorList>
    </citation>
    <scope>NUCLEOTIDE SEQUENCE [LARGE SCALE GENOMIC DNA]</scope>
    <source>
        <strain evidence="6 7">AM1-D1</strain>
    </source>
</reference>
<dbReference type="InterPro" id="IPR011004">
    <property type="entry name" value="Trimer_LpxA-like_sf"/>
</dbReference>
<dbReference type="Proteomes" id="UP000181897">
    <property type="component" value="Chromosome"/>
</dbReference>
<dbReference type="Gene3D" id="3.40.1390.10">
    <property type="entry name" value="MurE/MurF, N-terminal domain"/>
    <property type="match status" value="1"/>
</dbReference>
<dbReference type="InterPro" id="IPR001451">
    <property type="entry name" value="Hexapep"/>
</dbReference>
<accession>A0A1J0WGL5</accession>
<dbReference type="SUPFAM" id="SSF51161">
    <property type="entry name" value="Trimeric LpxA-like enzymes"/>
    <property type="match status" value="1"/>
</dbReference>
<dbReference type="NCBIfam" id="NF002060">
    <property type="entry name" value="PRK00892.1"/>
    <property type="match status" value="1"/>
</dbReference>
<proteinExistence type="predicted"/>
<gene>
    <name evidence="6" type="ORF">BOO69_08495</name>
</gene>
<dbReference type="InterPro" id="IPR007691">
    <property type="entry name" value="LpxD"/>
</dbReference>
<dbReference type="GO" id="GO:0016410">
    <property type="term" value="F:N-acyltransferase activity"/>
    <property type="evidence" value="ECO:0007669"/>
    <property type="project" value="InterPro"/>
</dbReference>
<keyword evidence="3 6" id="KW-0808">Transferase</keyword>
<evidence type="ECO:0000256" key="1">
    <source>
        <dbReference type="ARBA" id="ARBA00022516"/>
    </source>
</evidence>
<dbReference type="NCBIfam" id="TIGR01853">
    <property type="entry name" value="lipid_A_lpxD"/>
    <property type="match status" value="1"/>
</dbReference>
<dbReference type="EMBL" id="CP018076">
    <property type="protein sequence ID" value="APE43450.1"/>
    <property type="molecule type" value="Genomic_DNA"/>
</dbReference>
<evidence type="ECO:0000313" key="7">
    <source>
        <dbReference type="Proteomes" id="UP000181897"/>
    </source>
</evidence>
<keyword evidence="7" id="KW-1185">Reference proteome</keyword>
<evidence type="ECO:0000256" key="3">
    <source>
        <dbReference type="ARBA" id="ARBA00022679"/>
    </source>
</evidence>
<dbReference type="KEGG" id="suam:BOO69_08495"/>
<evidence type="ECO:0000256" key="4">
    <source>
        <dbReference type="ARBA" id="ARBA00023098"/>
    </source>
</evidence>
<dbReference type="OrthoDB" id="9784739at2"/>
<dbReference type="STRING" id="1917485.BOO69_08495"/>
<keyword evidence="5 6" id="KW-0012">Acyltransferase</keyword>
<evidence type="ECO:0000256" key="5">
    <source>
        <dbReference type="ARBA" id="ARBA00023315"/>
    </source>
</evidence>
<organism evidence="6 7">
    <name type="scientific">Sulfitobacter alexandrii</name>
    <dbReference type="NCBI Taxonomy" id="1917485"/>
    <lineage>
        <taxon>Bacteria</taxon>
        <taxon>Pseudomonadati</taxon>
        <taxon>Pseudomonadota</taxon>
        <taxon>Alphaproteobacteria</taxon>
        <taxon>Rhodobacterales</taxon>
        <taxon>Roseobacteraceae</taxon>
        <taxon>Sulfitobacter</taxon>
    </lineage>
</organism>
<protein>
    <submittedName>
        <fullName evidence="6">UDP-3-O-(3-hydroxymyristoyl)glucosamine N-acyltransferase</fullName>
    </submittedName>
</protein>
<dbReference type="PANTHER" id="PTHR43378">
    <property type="entry name" value="UDP-3-O-ACYLGLUCOSAMINE N-ACYLTRANSFERASE"/>
    <property type="match status" value="1"/>
</dbReference>
<dbReference type="CDD" id="cd03352">
    <property type="entry name" value="LbH_LpxD"/>
    <property type="match status" value="1"/>
</dbReference>
<evidence type="ECO:0000313" key="6">
    <source>
        <dbReference type="EMBL" id="APE43450.1"/>
    </source>
</evidence>
<dbReference type="RefSeq" id="WP_071971782.1">
    <property type="nucleotide sequence ID" value="NZ_CP018076.1"/>
</dbReference>
<keyword evidence="2" id="KW-0441">Lipid A biosynthesis</keyword>
<dbReference type="GO" id="GO:0009245">
    <property type="term" value="P:lipid A biosynthetic process"/>
    <property type="evidence" value="ECO:0007669"/>
    <property type="project" value="UniProtKB-KW"/>
</dbReference>
<dbReference type="AlphaFoldDB" id="A0A1J0WGL5"/>
<dbReference type="PANTHER" id="PTHR43378:SF2">
    <property type="entry name" value="UDP-3-O-ACYLGLUCOSAMINE N-ACYLTRANSFERASE 1, MITOCHONDRIAL-RELATED"/>
    <property type="match status" value="1"/>
</dbReference>
<evidence type="ECO:0000256" key="2">
    <source>
        <dbReference type="ARBA" id="ARBA00022556"/>
    </source>
</evidence>
<keyword evidence="1" id="KW-0444">Lipid biosynthesis</keyword>
<name>A0A1J0WGL5_9RHOB</name>